<dbReference type="Pfam" id="PF14497">
    <property type="entry name" value="GST_C_3"/>
    <property type="match status" value="1"/>
</dbReference>
<reference evidence="3 4" key="1">
    <citation type="submission" date="2006-10" db="EMBL/GenBank/DDBJ databases">
        <title>The Genome Sequence of Batrachochytrium dendrobatidis JEL423.</title>
        <authorList>
            <consortium name="The Broad Institute Genome Sequencing Platform"/>
            <person name="Birren B."/>
            <person name="Lander E."/>
            <person name="Galagan J."/>
            <person name="Cuomo C."/>
            <person name="Devon K."/>
            <person name="Jaffe D."/>
            <person name="Butler J."/>
            <person name="Alvarez P."/>
            <person name="Gnerre S."/>
            <person name="Grabherr M."/>
            <person name="Kleber M."/>
            <person name="Mauceli E."/>
            <person name="Brockman W."/>
            <person name="Young S."/>
            <person name="LaButti K."/>
            <person name="Sykes S."/>
            <person name="DeCaprio D."/>
            <person name="Crawford M."/>
            <person name="Koehrsen M."/>
            <person name="Engels R."/>
            <person name="Montgomery P."/>
            <person name="Pearson M."/>
            <person name="Howarth C."/>
            <person name="Larson L."/>
            <person name="White J."/>
            <person name="O'Leary S."/>
            <person name="Kodira C."/>
            <person name="Zeng Q."/>
            <person name="Yandava C."/>
            <person name="Alvarado L."/>
            <person name="Longcore J."/>
            <person name="James T."/>
        </authorList>
    </citation>
    <scope>NUCLEOTIDE SEQUENCE [LARGE SCALE GENOMIC DNA]</scope>
    <source>
        <strain evidence="3 4">JEL423</strain>
    </source>
</reference>
<dbReference type="InterPro" id="IPR050213">
    <property type="entry name" value="GST_superfamily"/>
</dbReference>
<dbReference type="PANTHER" id="PTHR11571">
    <property type="entry name" value="GLUTATHIONE S-TRANSFERASE"/>
    <property type="match status" value="1"/>
</dbReference>
<dbReference type="InterPro" id="IPR040079">
    <property type="entry name" value="Glutathione_S-Trfase"/>
</dbReference>
<dbReference type="FunFam" id="3.40.30.10:FF:000608">
    <property type="entry name" value="Glutathione S-Transferase"/>
    <property type="match status" value="1"/>
</dbReference>
<feature type="domain" description="GST N-terminal" evidence="1">
    <location>
        <begin position="6"/>
        <end position="84"/>
    </location>
</feature>
<dbReference type="STRING" id="403673.A0A177WNV2"/>
<evidence type="ECO:0008006" key="5">
    <source>
        <dbReference type="Google" id="ProtNLM"/>
    </source>
</evidence>
<reference evidence="3 4" key="2">
    <citation type="submission" date="2016-05" db="EMBL/GenBank/DDBJ databases">
        <title>Lineage-specific infection strategies underlie the spectrum of fungal disease in amphibians.</title>
        <authorList>
            <person name="Cuomo C.A."/>
            <person name="Farrer R.A."/>
            <person name="James T."/>
            <person name="Longcore J."/>
            <person name="Birren B."/>
        </authorList>
    </citation>
    <scope>NUCLEOTIDE SEQUENCE [LARGE SCALE GENOMIC DNA]</scope>
    <source>
        <strain evidence="3 4">JEL423</strain>
    </source>
</reference>
<dbReference type="Gene3D" id="1.20.1050.10">
    <property type="match status" value="1"/>
</dbReference>
<dbReference type="SUPFAM" id="SSF52833">
    <property type="entry name" value="Thioredoxin-like"/>
    <property type="match status" value="1"/>
</dbReference>
<dbReference type="GO" id="GO:0006749">
    <property type="term" value="P:glutathione metabolic process"/>
    <property type="evidence" value="ECO:0007669"/>
    <property type="project" value="TreeGrafter"/>
</dbReference>
<dbReference type="Gene3D" id="3.40.30.10">
    <property type="entry name" value="Glutaredoxin"/>
    <property type="match status" value="1"/>
</dbReference>
<dbReference type="Pfam" id="PF02798">
    <property type="entry name" value="GST_N"/>
    <property type="match status" value="1"/>
</dbReference>
<organism evidence="3 4">
    <name type="scientific">Batrachochytrium dendrobatidis (strain JEL423)</name>
    <dbReference type="NCBI Taxonomy" id="403673"/>
    <lineage>
        <taxon>Eukaryota</taxon>
        <taxon>Fungi</taxon>
        <taxon>Fungi incertae sedis</taxon>
        <taxon>Chytridiomycota</taxon>
        <taxon>Chytridiomycota incertae sedis</taxon>
        <taxon>Chytridiomycetes</taxon>
        <taxon>Rhizophydiales</taxon>
        <taxon>Rhizophydiales incertae sedis</taxon>
        <taxon>Batrachochytrium</taxon>
    </lineage>
</organism>
<dbReference type="VEuPathDB" id="FungiDB:BDEG_25332"/>
<dbReference type="InterPro" id="IPR036249">
    <property type="entry name" value="Thioredoxin-like_sf"/>
</dbReference>
<dbReference type="OrthoDB" id="414243at2759"/>
<evidence type="ECO:0000259" key="2">
    <source>
        <dbReference type="PROSITE" id="PS50405"/>
    </source>
</evidence>
<dbReference type="AlphaFoldDB" id="A0A177WNV2"/>
<protein>
    <recommendedName>
        <fullName evidence="5">Glutathione S-transferase</fullName>
    </recommendedName>
</protein>
<dbReference type="CDD" id="cd03192">
    <property type="entry name" value="GST_C_Sigma_like"/>
    <property type="match status" value="1"/>
</dbReference>
<accession>A0A177WNV2</accession>
<dbReference type="PANTHER" id="PTHR11571:SF252">
    <property type="entry name" value="GLUTATHIONE S-TRANSFERASE"/>
    <property type="match status" value="1"/>
</dbReference>
<dbReference type="CDD" id="cd03039">
    <property type="entry name" value="GST_N_Sigma_like"/>
    <property type="match status" value="1"/>
</dbReference>
<dbReference type="InterPro" id="IPR010987">
    <property type="entry name" value="Glutathione-S-Trfase_C-like"/>
</dbReference>
<dbReference type="InterPro" id="IPR004045">
    <property type="entry name" value="Glutathione_S-Trfase_N"/>
</dbReference>
<dbReference type="SUPFAM" id="SSF47616">
    <property type="entry name" value="GST C-terminal domain-like"/>
    <property type="match status" value="1"/>
</dbReference>
<feature type="domain" description="GST C-terminal" evidence="2">
    <location>
        <begin position="87"/>
        <end position="212"/>
    </location>
</feature>
<evidence type="ECO:0000313" key="4">
    <source>
        <dbReference type="Proteomes" id="UP000077115"/>
    </source>
</evidence>
<sequence length="212" mass="23187">MSPTLPTLKLTYFNVSMRGEPARLALTIGGIPFEDERINGESWPALKSTTPFGQLPFLTVNGTTRVAQSGGILRYAGALANLYPCTDPLKAALVDQVVFHVDDISNAVYCTIHESDAAKKSLARKTLAESKWPQMFASLERVITQHSGGKWAVGDSMTVADIQIYVIVSLISSGLWDGIPTDLTEKYSKVHAIYKAVQSHPKVVEWEAAHKK</sequence>
<dbReference type="SFLD" id="SFLDG01205">
    <property type="entry name" value="AMPS.1"/>
    <property type="match status" value="1"/>
</dbReference>
<evidence type="ECO:0000259" key="1">
    <source>
        <dbReference type="PROSITE" id="PS50404"/>
    </source>
</evidence>
<dbReference type="SFLD" id="SFLDG00363">
    <property type="entry name" value="AMPS_(cytGST):_Alpha-__Mu-__Pi"/>
    <property type="match status" value="1"/>
</dbReference>
<dbReference type="FunFam" id="1.20.1050.10:FF:000055">
    <property type="entry name" value="Glutathione S-transferase"/>
    <property type="match status" value="1"/>
</dbReference>
<gene>
    <name evidence="3" type="ORF">BDEG_25332</name>
</gene>
<proteinExistence type="predicted"/>
<dbReference type="GO" id="GO:0004364">
    <property type="term" value="F:glutathione transferase activity"/>
    <property type="evidence" value="ECO:0007669"/>
    <property type="project" value="TreeGrafter"/>
</dbReference>
<dbReference type="PROSITE" id="PS50404">
    <property type="entry name" value="GST_NTER"/>
    <property type="match status" value="1"/>
</dbReference>
<dbReference type="Proteomes" id="UP000077115">
    <property type="component" value="Unassembled WGS sequence"/>
</dbReference>
<dbReference type="EMBL" id="DS022306">
    <property type="protein sequence ID" value="OAJ41788.1"/>
    <property type="molecule type" value="Genomic_DNA"/>
</dbReference>
<name>A0A177WNV2_BATDL</name>
<evidence type="ECO:0000313" key="3">
    <source>
        <dbReference type="EMBL" id="OAJ41788.1"/>
    </source>
</evidence>
<dbReference type="SFLD" id="SFLDS00019">
    <property type="entry name" value="Glutathione_Transferase_(cytos"/>
    <property type="match status" value="1"/>
</dbReference>
<dbReference type="eggNOG" id="KOG1695">
    <property type="taxonomic scope" value="Eukaryota"/>
</dbReference>
<dbReference type="InterPro" id="IPR036282">
    <property type="entry name" value="Glutathione-S-Trfase_C_sf"/>
</dbReference>
<dbReference type="InterPro" id="IPR004046">
    <property type="entry name" value="GST_C"/>
</dbReference>
<dbReference type="PROSITE" id="PS50405">
    <property type="entry name" value="GST_CTER"/>
    <property type="match status" value="1"/>
</dbReference>